<protein>
    <submittedName>
        <fullName evidence="1">Vesicular acetylcholine transporter</fullName>
    </submittedName>
</protein>
<reference evidence="1 2" key="1">
    <citation type="submission" date="2024-02" db="EMBL/GenBank/DDBJ databases">
        <authorList>
            <person name="Chen Y."/>
            <person name="Shah S."/>
            <person name="Dougan E. K."/>
            <person name="Thang M."/>
            <person name="Chan C."/>
        </authorList>
    </citation>
    <scope>NUCLEOTIDE SEQUENCE [LARGE SCALE GENOMIC DNA]</scope>
</reference>
<dbReference type="EMBL" id="CAXAMM010009724">
    <property type="protein sequence ID" value="CAK9021194.1"/>
    <property type="molecule type" value="Genomic_DNA"/>
</dbReference>
<dbReference type="Proteomes" id="UP001642464">
    <property type="component" value="Unassembled WGS sequence"/>
</dbReference>
<accession>A0ABP0K355</accession>
<name>A0ABP0K355_9DINO</name>
<comment type="caution">
    <text evidence="1">The sequence shown here is derived from an EMBL/GenBank/DDBJ whole genome shotgun (WGS) entry which is preliminary data.</text>
</comment>
<evidence type="ECO:0000313" key="1">
    <source>
        <dbReference type="EMBL" id="CAK9021194.1"/>
    </source>
</evidence>
<evidence type="ECO:0000313" key="2">
    <source>
        <dbReference type="Proteomes" id="UP001642464"/>
    </source>
</evidence>
<keyword evidence="2" id="KW-1185">Reference proteome</keyword>
<sequence length="135" mass="14436">MGTKADGQYSKRSTRSKSIAVSDRGIWEGLLTEAATLSRAPDAKVLCLGRPGIGKRSLVQALHQHACPLAANTEAALKTVTEHSRAVGLEFAHFGARDPELEEARAGQDFHCPAACSASFALRRIPCSRSCFSRA</sequence>
<gene>
    <name evidence="1" type="ORF">SCF082_LOCUS15236</name>
</gene>
<organism evidence="1 2">
    <name type="scientific">Durusdinium trenchii</name>
    <dbReference type="NCBI Taxonomy" id="1381693"/>
    <lineage>
        <taxon>Eukaryota</taxon>
        <taxon>Sar</taxon>
        <taxon>Alveolata</taxon>
        <taxon>Dinophyceae</taxon>
        <taxon>Suessiales</taxon>
        <taxon>Symbiodiniaceae</taxon>
        <taxon>Durusdinium</taxon>
    </lineage>
</organism>
<proteinExistence type="predicted"/>